<proteinExistence type="predicted"/>
<sequence>MWGKKTTKSTKIETLIGTAMEIQGDLIFSGGLHVDGKIVGNVIAEGDSNSMLVLSDQGQIEGEVRVPFVVLNGQVTGDVYASERVELSRHGQVKGNVYYNLLEMAMGAEVNGNLVHCKDEKKLLEFQSHEDDQEQQDMEDEHDSSSKVTAS</sequence>
<name>A0A3B0XQJ5_9ZZZZ</name>
<dbReference type="InterPro" id="IPR007607">
    <property type="entry name" value="BacA/B"/>
</dbReference>
<reference evidence="2" key="1">
    <citation type="submission" date="2018-06" db="EMBL/GenBank/DDBJ databases">
        <authorList>
            <person name="Zhirakovskaya E."/>
        </authorList>
    </citation>
    <scope>NUCLEOTIDE SEQUENCE</scope>
</reference>
<dbReference type="Pfam" id="PF04519">
    <property type="entry name" value="Bactofilin"/>
    <property type="match status" value="1"/>
</dbReference>
<dbReference type="EMBL" id="UOFI01000178">
    <property type="protein sequence ID" value="VAW69841.1"/>
    <property type="molecule type" value="Genomic_DNA"/>
</dbReference>
<evidence type="ECO:0000313" key="2">
    <source>
        <dbReference type="EMBL" id="VAW69841.1"/>
    </source>
</evidence>
<feature type="compositionally biased region" description="Acidic residues" evidence="1">
    <location>
        <begin position="131"/>
        <end position="142"/>
    </location>
</feature>
<protein>
    <submittedName>
        <fullName evidence="2">Integral membrane protein CcmA involved in cell shape determination</fullName>
    </submittedName>
</protein>
<dbReference type="AlphaFoldDB" id="A0A3B0XQJ5"/>
<organism evidence="2">
    <name type="scientific">hydrothermal vent metagenome</name>
    <dbReference type="NCBI Taxonomy" id="652676"/>
    <lineage>
        <taxon>unclassified sequences</taxon>
        <taxon>metagenomes</taxon>
        <taxon>ecological metagenomes</taxon>
    </lineage>
</organism>
<gene>
    <name evidence="2" type="ORF">MNBD_GAMMA09-2491</name>
</gene>
<dbReference type="PANTHER" id="PTHR35024:SF4">
    <property type="entry name" value="POLYMER-FORMING CYTOSKELETAL PROTEIN"/>
    <property type="match status" value="1"/>
</dbReference>
<accession>A0A3B0XQJ5</accession>
<feature type="region of interest" description="Disordered" evidence="1">
    <location>
        <begin position="127"/>
        <end position="151"/>
    </location>
</feature>
<dbReference type="PANTHER" id="PTHR35024">
    <property type="entry name" value="HYPOTHETICAL CYTOSOLIC PROTEIN"/>
    <property type="match status" value="1"/>
</dbReference>
<evidence type="ECO:0000256" key="1">
    <source>
        <dbReference type="SAM" id="MobiDB-lite"/>
    </source>
</evidence>